<dbReference type="Proteomes" id="UP001162501">
    <property type="component" value="Chromosome 21"/>
</dbReference>
<sequence length="121" mass="12666">MLAPHKEEVLLHTLLASFCSIRGTSSLLLVLGKGYPISALDWSPRLQATVSGSRGTKPQAALPTGPWLASRMGRGPHLQLLAATRAPECPGQHPPPPVGSVQPRGESGEVGGQGEGRQCPF</sequence>
<evidence type="ECO:0000313" key="2">
    <source>
        <dbReference type="Proteomes" id="UP001162501"/>
    </source>
</evidence>
<reference evidence="1" key="2">
    <citation type="submission" date="2025-03" db="EMBL/GenBank/DDBJ databases">
        <authorList>
            <consortium name="ELIXIR-Norway"/>
            <consortium name="Elixir Norway"/>
        </authorList>
    </citation>
    <scope>NUCLEOTIDE SEQUENCE</scope>
</reference>
<organism evidence="1 2">
    <name type="scientific">Rangifer tarandus platyrhynchus</name>
    <name type="common">Svalbard reindeer</name>
    <dbReference type="NCBI Taxonomy" id="3082113"/>
    <lineage>
        <taxon>Eukaryota</taxon>
        <taxon>Metazoa</taxon>
        <taxon>Chordata</taxon>
        <taxon>Craniata</taxon>
        <taxon>Vertebrata</taxon>
        <taxon>Euteleostomi</taxon>
        <taxon>Mammalia</taxon>
        <taxon>Eutheria</taxon>
        <taxon>Laurasiatheria</taxon>
        <taxon>Artiodactyla</taxon>
        <taxon>Ruminantia</taxon>
        <taxon>Pecora</taxon>
        <taxon>Cervidae</taxon>
        <taxon>Odocoileinae</taxon>
        <taxon>Rangifer</taxon>
    </lineage>
</organism>
<evidence type="ECO:0000313" key="1">
    <source>
        <dbReference type="EMBL" id="CAN0072393.1"/>
    </source>
</evidence>
<gene>
    <name evidence="1" type="ORF">MRATA1EN22A_LOCUS11611</name>
</gene>
<dbReference type="EMBL" id="OX596105">
    <property type="protein sequence ID" value="CAN0072393.1"/>
    <property type="molecule type" value="Genomic_DNA"/>
</dbReference>
<proteinExistence type="predicted"/>
<name>A0AC59YY31_RANTA</name>
<accession>A0AC59YY31</accession>
<protein>
    <submittedName>
        <fullName evidence="1">Uncharacterized protein</fullName>
    </submittedName>
</protein>
<reference evidence="1" key="1">
    <citation type="submission" date="2023-05" db="EMBL/GenBank/DDBJ databases">
        <authorList>
            <consortium name="ELIXIR-Norway"/>
        </authorList>
    </citation>
    <scope>NUCLEOTIDE SEQUENCE</scope>
</reference>